<dbReference type="Pfam" id="PF12867">
    <property type="entry name" value="DinB_2"/>
    <property type="match status" value="1"/>
</dbReference>
<accession>A0A517ZT51</accession>
<evidence type="ECO:0000313" key="2">
    <source>
        <dbReference type="EMBL" id="QDU45623.1"/>
    </source>
</evidence>
<keyword evidence="2" id="KW-0378">Hydrolase</keyword>
<dbReference type="AlphaFoldDB" id="A0A517ZT51"/>
<name>A0A517ZT51_9PLAN</name>
<dbReference type="KEGG" id="sdyn:Mal52_41180"/>
<sequence>MLYTNLLNEYASAPEILRETVAGMTTEQLDAVPIPGKWSTRQVICHIADFETVYADRMKRVIAESEPTFFGGDPDTFAAHLAYGQREVGDEIQLIESVRGQMARILRTLSSKDFRREGIHSENGQVSLGLLLEGITEHIPHHLHFIKEKQKALKL</sequence>
<proteinExistence type="predicted"/>
<dbReference type="RefSeq" id="WP_145378132.1">
    <property type="nucleotide sequence ID" value="NZ_CP036276.1"/>
</dbReference>
<dbReference type="Proteomes" id="UP000319383">
    <property type="component" value="Chromosome"/>
</dbReference>
<dbReference type="EC" id="3.-.-.-" evidence="2"/>
<dbReference type="EMBL" id="CP036276">
    <property type="protein sequence ID" value="QDU45623.1"/>
    <property type="molecule type" value="Genomic_DNA"/>
</dbReference>
<reference evidence="2 3" key="1">
    <citation type="submission" date="2019-02" db="EMBL/GenBank/DDBJ databases">
        <title>Deep-cultivation of Planctomycetes and their phenomic and genomic characterization uncovers novel biology.</title>
        <authorList>
            <person name="Wiegand S."/>
            <person name="Jogler M."/>
            <person name="Boedeker C."/>
            <person name="Pinto D."/>
            <person name="Vollmers J."/>
            <person name="Rivas-Marin E."/>
            <person name="Kohn T."/>
            <person name="Peeters S.H."/>
            <person name="Heuer A."/>
            <person name="Rast P."/>
            <person name="Oberbeckmann S."/>
            <person name="Bunk B."/>
            <person name="Jeske O."/>
            <person name="Meyerdierks A."/>
            <person name="Storesund J.E."/>
            <person name="Kallscheuer N."/>
            <person name="Luecker S."/>
            <person name="Lage O.M."/>
            <person name="Pohl T."/>
            <person name="Merkel B.J."/>
            <person name="Hornburger P."/>
            <person name="Mueller R.-W."/>
            <person name="Bruemmer F."/>
            <person name="Labrenz M."/>
            <person name="Spormann A.M."/>
            <person name="Op den Camp H."/>
            <person name="Overmann J."/>
            <person name="Amann R."/>
            <person name="Jetten M.S.M."/>
            <person name="Mascher T."/>
            <person name="Medema M.H."/>
            <person name="Devos D.P."/>
            <person name="Kaster A.-K."/>
            <person name="Ovreas L."/>
            <person name="Rohde M."/>
            <person name="Galperin M.Y."/>
            <person name="Jogler C."/>
        </authorList>
    </citation>
    <scope>NUCLEOTIDE SEQUENCE [LARGE SCALE GENOMIC DNA]</scope>
    <source>
        <strain evidence="2 3">Mal52</strain>
    </source>
</reference>
<dbReference type="SUPFAM" id="SSF109854">
    <property type="entry name" value="DinB/YfiT-like putative metalloenzymes"/>
    <property type="match status" value="1"/>
</dbReference>
<evidence type="ECO:0000259" key="1">
    <source>
        <dbReference type="Pfam" id="PF12867"/>
    </source>
</evidence>
<gene>
    <name evidence="2" type="primary">yfiT</name>
    <name evidence="2" type="ORF">Mal52_41180</name>
</gene>
<protein>
    <submittedName>
        <fullName evidence="2">Metal-dependent hydrolase YfiT</fullName>
        <ecNumber evidence="2">3.-.-.-</ecNumber>
    </submittedName>
</protein>
<dbReference type="InterPro" id="IPR034660">
    <property type="entry name" value="DinB/YfiT-like"/>
</dbReference>
<evidence type="ECO:0000313" key="3">
    <source>
        <dbReference type="Proteomes" id="UP000319383"/>
    </source>
</evidence>
<dbReference type="GO" id="GO:0016787">
    <property type="term" value="F:hydrolase activity"/>
    <property type="evidence" value="ECO:0007669"/>
    <property type="project" value="UniProtKB-KW"/>
</dbReference>
<feature type="domain" description="DinB-like" evidence="1">
    <location>
        <begin position="12"/>
        <end position="146"/>
    </location>
</feature>
<dbReference type="InterPro" id="IPR024775">
    <property type="entry name" value="DinB-like"/>
</dbReference>
<keyword evidence="3" id="KW-1185">Reference proteome</keyword>
<dbReference type="Gene3D" id="1.20.120.450">
    <property type="entry name" value="dinb family like domain"/>
    <property type="match status" value="1"/>
</dbReference>
<organism evidence="2 3">
    <name type="scientific">Symmachiella dynata</name>
    <dbReference type="NCBI Taxonomy" id="2527995"/>
    <lineage>
        <taxon>Bacteria</taxon>
        <taxon>Pseudomonadati</taxon>
        <taxon>Planctomycetota</taxon>
        <taxon>Planctomycetia</taxon>
        <taxon>Planctomycetales</taxon>
        <taxon>Planctomycetaceae</taxon>
        <taxon>Symmachiella</taxon>
    </lineage>
</organism>